<evidence type="ECO:0000256" key="4">
    <source>
        <dbReference type="ARBA" id="ARBA00022840"/>
    </source>
</evidence>
<evidence type="ECO:0000256" key="3">
    <source>
        <dbReference type="ARBA" id="ARBA00022741"/>
    </source>
</evidence>
<evidence type="ECO:0000256" key="1">
    <source>
        <dbReference type="ARBA" id="ARBA00005417"/>
    </source>
</evidence>
<evidence type="ECO:0000259" key="5">
    <source>
        <dbReference type="PROSITE" id="PS50893"/>
    </source>
</evidence>
<dbReference type="InterPro" id="IPR003593">
    <property type="entry name" value="AAA+_ATPase"/>
</dbReference>
<name>A0A2K8L1L9_9PROT</name>
<keyword evidence="3" id="KW-0547">Nucleotide-binding</keyword>
<accession>A0A2K8L1L9</accession>
<dbReference type="Gene3D" id="3.40.50.300">
    <property type="entry name" value="P-loop containing nucleotide triphosphate hydrolases"/>
    <property type="match status" value="1"/>
</dbReference>
<proteinExistence type="inferred from homology"/>
<evidence type="ECO:0000256" key="2">
    <source>
        <dbReference type="ARBA" id="ARBA00022448"/>
    </source>
</evidence>
<dbReference type="PROSITE" id="PS00211">
    <property type="entry name" value="ABC_TRANSPORTER_1"/>
    <property type="match status" value="1"/>
</dbReference>
<dbReference type="Pfam" id="PF00005">
    <property type="entry name" value="ABC_tran"/>
    <property type="match status" value="1"/>
</dbReference>
<evidence type="ECO:0000313" key="6">
    <source>
        <dbReference type="EMBL" id="ATX81143.1"/>
    </source>
</evidence>
<feature type="domain" description="ABC transporter" evidence="5">
    <location>
        <begin position="5"/>
        <end position="241"/>
    </location>
</feature>
<dbReference type="SMART" id="SM00382">
    <property type="entry name" value="AAA"/>
    <property type="match status" value="1"/>
</dbReference>
<keyword evidence="2" id="KW-0813">Transport</keyword>
<dbReference type="PANTHER" id="PTHR42734">
    <property type="entry name" value="METAL TRANSPORT SYSTEM ATP-BINDING PROTEIN TM_0124-RELATED"/>
    <property type="match status" value="1"/>
</dbReference>
<dbReference type="InterPro" id="IPR050153">
    <property type="entry name" value="Metal_Ion_Import_ABC"/>
</dbReference>
<comment type="similarity">
    <text evidence="1">Belongs to the ABC transporter superfamily.</text>
</comment>
<protein>
    <submittedName>
        <fullName evidence="6">Zinc transport system ATP-binding protein</fullName>
        <ecNumber evidence="6">3.6.3.-</ecNumber>
    </submittedName>
</protein>
<dbReference type="InterPro" id="IPR027417">
    <property type="entry name" value="P-loop_NTPase"/>
</dbReference>
<keyword evidence="7" id="KW-1185">Reference proteome</keyword>
<dbReference type="RefSeq" id="WP_100264653.1">
    <property type="nucleotide sequence ID" value="NZ_CP018800.1"/>
</dbReference>
<gene>
    <name evidence="6" type="ORF">Ga0123462_0268</name>
</gene>
<sequence length="260" mass="28757">MTAVLRLTNIRFGPVSKPFLENINLTLEAGHFLGIVGPNGAGKSTLINLVAGLIQADEGEVELLDERLNRSNRRRLLQQVGFLHQLHDHQPRLPMRVRDVVAMGLPGYAKPWQGGISASAISEALSLVDMEQLSGSDFRQLSGGQRQRVRLARALVRKPKLLLLDEPSAALDTVRQEKLFQLLRKLCDDTGMSTIMVEHDIAAISSHVDSVACLNRQIHHHAMHGENIPESVWRDMYGDHIQIVAHDASCIGCAPGHHHD</sequence>
<dbReference type="PANTHER" id="PTHR42734:SF17">
    <property type="entry name" value="METAL TRANSPORT SYSTEM ATP-BINDING PROTEIN TM_0124-RELATED"/>
    <property type="match status" value="1"/>
</dbReference>
<dbReference type="InterPro" id="IPR017871">
    <property type="entry name" value="ABC_transporter-like_CS"/>
</dbReference>
<dbReference type="EC" id="3.6.3.-" evidence="6"/>
<dbReference type="AlphaFoldDB" id="A0A2K8L1L9"/>
<dbReference type="GO" id="GO:0016887">
    <property type="term" value="F:ATP hydrolysis activity"/>
    <property type="evidence" value="ECO:0007669"/>
    <property type="project" value="InterPro"/>
</dbReference>
<dbReference type="EMBL" id="CP018800">
    <property type="protein sequence ID" value="ATX81143.1"/>
    <property type="molecule type" value="Genomic_DNA"/>
</dbReference>
<dbReference type="PROSITE" id="PS50893">
    <property type="entry name" value="ABC_TRANSPORTER_2"/>
    <property type="match status" value="1"/>
</dbReference>
<evidence type="ECO:0000313" key="7">
    <source>
        <dbReference type="Proteomes" id="UP000231637"/>
    </source>
</evidence>
<dbReference type="KEGG" id="mfn:Ga0123462_0268"/>
<keyword evidence="4 6" id="KW-0067">ATP-binding</keyword>
<dbReference type="Proteomes" id="UP000231637">
    <property type="component" value="Chromosome"/>
</dbReference>
<keyword evidence="6" id="KW-0378">Hydrolase</keyword>
<organism evidence="6 7">
    <name type="scientific">Mariprofundus ferrinatatus</name>
    <dbReference type="NCBI Taxonomy" id="1921087"/>
    <lineage>
        <taxon>Bacteria</taxon>
        <taxon>Pseudomonadati</taxon>
        <taxon>Pseudomonadota</taxon>
        <taxon>Candidatius Mariprofundia</taxon>
        <taxon>Mariprofundales</taxon>
        <taxon>Mariprofundaceae</taxon>
        <taxon>Mariprofundus</taxon>
    </lineage>
</organism>
<dbReference type="OrthoDB" id="9809450at2"/>
<dbReference type="SUPFAM" id="SSF52540">
    <property type="entry name" value="P-loop containing nucleoside triphosphate hydrolases"/>
    <property type="match status" value="1"/>
</dbReference>
<dbReference type="GO" id="GO:0005524">
    <property type="term" value="F:ATP binding"/>
    <property type="evidence" value="ECO:0007669"/>
    <property type="project" value="UniProtKB-KW"/>
</dbReference>
<reference evidence="6 7" key="1">
    <citation type="submission" date="2016-12" db="EMBL/GenBank/DDBJ databases">
        <title>Isolation and genomic insights into novel planktonic Zetaproteobacteria from stratified waters of the Chesapeake Bay.</title>
        <authorList>
            <person name="McAllister S.M."/>
            <person name="Kato S."/>
            <person name="Chan C.S."/>
            <person name="Chiu B.K."/>
            <person name="Field E.K."/>
        </authorList>
    </citation>
    <scope>NUCLEOTIDE SEQUENCE [LARGE SCALE GENOMIC DNA]</scope>
    <source>
        <strain evidence="6 7">CP-8</strain>
    </source>
</reference>
<dbReference type="InterPro" id="IPR003439">
    <property type="entry name" value="ABC_transporter-like_ATP-bd"/>
</dbReference>